<dbReference type="InterPro" id="IPR050515">
    <property type="entry name" value="Beta-lactam/transpept"/>
</dbReference>
<dbReference type="Pfam" id="PF03717">
    <property type="entry name" value="PBP_dimer"/>
    <property type="match status" value="1"/>
</dbReference>
<keyword evidence="10" id="KW-0961">Cell wall biogenesis/degradation</keyword>
<dbReference type="PANTHER" id="PTHR30627:SF2">
    <property type="entry name" value="PEPTIDOGLYCAN D,D-TRANSPEPTIDASE MRDA"/>
    <property type="match status" value="1"/>
</dbReference>
<evidence type="ECO:0000256" key="11">
    <source>
        <dbReference type="SAM" id="Phobius"/>
    </source>
</evidence>
<evidence type="ECO:0000313" key="14">
    <source>
        <dbReference type="EMBL" id="MFD2613742.1"/>
    </source>
</evidence>
<feature type="domain" description="Penicillin-binding protein transpeptidase" evidence="12">
    <location>
        <begin position="328"/>
        <end position="667"/>
    </location>
</feature>
<dbReference type="EMBL" id="JBHUME010000008">
    <property type="protein sequence ID" value="MFD2613742.1"/>
    <property type="molecule type" value="Genomic_DNA"/>
</dbReference>
<evidence type="ECO:0000256" key="1">
    <source>
        <dbReference type="ARBA" id="ARBA00004167"/>
    </source>
</evidence>
<keyword evidence="7" id="KW-0573">Peptidoglycan synthesis</keyword>
<name>A0ABW5PEF9_9BACL</name>
<comment type="caution">
    <text evidence="14">The sequence shown here is derived from an EMBL/GenBank/DDBJ whole genome shotgun (WGS) entry which is preliminary data.</text>
</comment>
<evidence type="ECO:0000256" key="2">
    <source>
        <dbReference type="ARBA" id="ARBA00004236"/>
    </source>
</evidence>
<dbReference type="PANTHER" id="PTHR30627">
    <property type="entry name" value="PEPTIDOGLYCAN D,D-TRANSPEPTIDASE"/>
    <property type="match status" value="1"/>
</dbReference>
<gene>
    <name evidence="14" type="ORF">ACFSUF_15020</name>
</gene>
<dbReference type="InterPro" id="IPR005311">
    <property type="entry name" value="PBP_dimer"/>
</dbReference>
<keyword evidence="5 11" id="KW-0812">Transmembrane</keyword>
<evidence type="ECO:0000313" key="15">
    <source>
        <dbReference type="Proteomes" id="UP001597541"/>
    </source>
</evidence>
<dbReference type="Gene3D" id="3.40.710.10">
    <property type="entry name" value="DD-peptidase/beta-lactamase superfamily"/>
    <property type="match status" value="1"/>
</dbReference>
<protein>
    <submittedName>
        <fullName evidence="14">Peptidoglycan D,D-transpeptidase FtsI family protein</fullName>
    </submittedName>
</protein>
<evidence type="ECO:0000256" key="3">
    <source>
        <dbReference type="ARBA" id="ARBA00007171"/>
    </source>
</evidence>
<keyword evidence="4" id="KW-1003">Cell membrane</keyword>
<evidence type="ECO:0000256" key="8">
    <source>
        <dbReference type="ARBA" id="ARBA00022989"/>
    </source>
</evidence>
<evidence type="ECO:0000259" key="12">
    <source>
        <dbReference type="Pfam" id="PF00905"/>
    </source>
</evidence>
<keyword evidence="8 11" id="KW-1133">Transmembrane helix</keyword>
<organism evidence="14 15">
    <name type="scientific">Paenibacillus gansuensis</name>
    <dbReference type="NCBI Taxonomy" id="306542"/>
    <lineage>
        <taxon>Bacteria</taxon>
        <taxon>Bacillati</taxon>
        <taxon>Bacillota</taxon>
        <taxon>Bacilli</taxon>
        <taxon>Bacillales</taxon>
        <taxon>Paenibacillaceae</taxon>
        <taxon>Paenibacillus</taxon>
    </lineage>
</organism>
<evidence type="ECO:0000256" key="4">
    <source>
        <dbReference type="ARBA" id="ARBA00022475"/>
    </source>
</evidence>
<keyword evidence="9 11" id="KW-0472">Membrane</keyword>
<comment type="subcellular location">
    <subcellularLocation>
        <location evidence="2">Cell membrane</location>
    </subcellularLocation>
    <subcellularLocation>
        <location evidence="1">Membrane</location>
        <topology evidence="1">Single-pass membrane protein</topology>
    </subcellularLocation>
</comment>
<keyword evidence="15" id="KW-1185">Reference proteome</keyword>
<evidence type="ECO:0000256" key="6">
    <source>
        <dbReference type="ARBA" id="ARBA00022960"/>
    </source>
</evidence>
<dbReference type="SUPFAM" id="SSF56601">
    <property type="entry name" value="beta-lactamase/transpeptidase-like"/>
    <property type="match status" value="1"/>
</dbReference>
<evidence type="ECO:0000256" key="10">
    <source>
        <dbReference type="ARBA" id="ARBA00023316"/>
    </source>
</evidence>
<comment type="similarity">
    <text evidence="3">Belongs to the transpeptidase family.</text>
</comment>
<feature type="domain" description="Penicillin-binding protein dimerisation" evidence="13">
    <location>
        <begin position="69"/>
        <end position="275"/>
    </location>
</feature>
<dbReference type="Gene3D" id="3.90.1310.10">
    <property type="entry name" value="Penicillin-binding protein 2a (Domain 2)"/>
    <property type="match status" value="1"/>
</dbReference>
<dbReference type="InterPro" id="IPR012338">
    <property type="entry name" value="Beta-lactam/transpept-like"/>
</dbReference>
<evidence type="ECO:0000256" key="7">
    <source>
        <dbReference type="ARBA" id="ARBA00022984"/>
    </source>
</evidence>
<feature type="transmembrane region" description="Helical" evidence="11">
    <location>
        <begin position="28"/>
        <end position="50"/>
    </location>
</feature>
<accession>A0ABW5PEF9</accession>
<evidence type="ECO:0000256" key="9">
    <source>
        <dbReference type="ARBA" id="ARBA00023136"/>
    </source>
</evidence>
<dbReference type="InterPro" id="IPR001460">
    <property type="entry name" value="PCN-bd_Tpept"/>
</dbReference>
<dbReference type="RefSeq" id="WP_377603802.1">
    <property type="nucleotide sequence ID" value="NZ_JBHUME010000008.1"/>
</dbReference>
<dbReference type="InterPro" id="IPR036138">
    <property type="entry name" value="PBP_dimer_sf"/>
</dbReference>
<keyword evidence="6" id="KW-0133">Cell shape</keyword>
<sequence>MAINSSNHEDPQKQDIIRRRNFSFRLNFFFFVAFFVFSALIVRLAMLQFVEGPTLAQQEEQKTTKSVAIPPIRGNIMDRTGHSIAYSTSTQSVYYRVEPGKKKDEVIALARRLAEVFEKYGEKDPSKKPLTAEETLKLMDVGYDINKVDKRILNYNYEPRRIKADLTNEEVAYLMEHRDEMGGIEIVEESIRNYDKNTVAVQLVGYLRQYDRAVRTIDYYKNISELSKTEKDKSNKYLNIENVGYDGLELMYQEELRGKNGVKSYPVNAANKIVGPVTITPPEKGHNLWLTLDKDVQLATEKAIMDNLEVINHAYGNRFQYAPNAKAGYAVAMEVDTGKVVAMASMPDYDPSIWKTGRISDEVYKANEKRFPNGTIRDAKSNWPDKELGKHPTSIVPLGSTQKPLTILVGLGEKLITTSSTYRDTGTFFFGSDKTEINNADNHSYSSLDPAQAIQYSSNTFMAEKIGNPLYSKYNGDIKAVDVWDSYMKQFGLGVTTSSGLPNEQDGTVDYYHEAKSGSAQSALVYASFGQQGRYTTLQLAQYAATLANRGNRLKPQFVEKVTTNDNKELVRGYKPEVLNRVQFPDSYWDEVHRGMEKVKKQGFENFPYKVASKTGTSEQSVAGKIVENAVFIAFAPADKPKLAVAVVVPEGGYGGWGAAPIARKIFDAYDEQIGLTGVPKKRQETGSNTGAPVTP</sequence>
<dbReference type="Pfam" id="PF00905">
    <property type="entry name" value="Transpeptidase"/>
    <property type="match status" value="1"/>
</dbReference>
<dbReference type="SUPFAM" id="SSF56519">
    <property type="entry name" value="Penicillin binding protein dimerisation domain"/>
    <property type="match status" value="1"/>
</dbReference>
<evidence type="ECO:0000259" key="13">
    <source>
        <dbReference type="Pfam" id="PF03717"/>
    </source>
</evidence>
<dbReference type="Proteomes" id="UP001597541">
    <property type="component" value="Unassembled WGS sequence"/>
</dbReference>
<evidence type="ECO:0000256" key="5">
    <source>
        <dbReference type="ARBA" id="ARBA00022692"/>
    </source>
</evidence>
<proteinExistence type="inferred from homology"/>
<reference evidence="15" key="1">
    <citation type="journal article" date="2019" name="Int. J. Syst. Evol. Microbiol.">
        <title>The Global Catalogue of Microorganisms (GCM) 10K type strain sequencing project: providing services to taxonomists for standard genome sequencing and annotation.</title>
        <authorList>
            <consortium name="The Broad Institute Genomics Platform"/>
            <consortium name="The Broad Institute Genome Sequencing Center for Infectious Disease"/>
            <person name="Wu L."/>
            <person name="Ma J."/>
        </authorList>
    </citation>
    <scope>NUCLEOTIDE SEQUENCE [LARGE SCALE GENOMIC DNA]</scope>
    <source>
        <strain evidence="15">KCTC 3950</strain>
    </source>
</reference>